<proteinExistence type="predicted"/>
<feature type="compositionally biased region" description="Basic residues" evidence="1">
    <location>
        <begin position="539"/>
        <end position="549"/>
    </location>
</feature>
<reference evidence="2 3" key="1">
    <citation type="journal article" date="2019" name="Syst. Appl. Microbiol.">
        <title>Microvirga tunisiensis sp. nov., a root nodule symbiotic bacterium isolated from Lupinus micranthus and L. luteus grown in Northern Tunisia.</title>
        <authorList>
            <person name="Msaddak A."/>
            <person name="Rejili M."/>
            <person name="Duran D."/>
            <person name="Mars M."/>
            <person name="Palacios J.M."/>
            <person name="Ruiz-Argueso T."/>
            <person name="Rey L."/>
            <person name="Imperial J."/>
        </authorList>
    </citation>
    <scope>NUCLEOTIDE SEQUENCE [LARGE SCALE GENOMIC DNA]</scope>
    <source>
        <strain evidence="2 3">Lmie10</strain>
    </source>
</reference>
<keyword evidence="3" id="KW-1185">Reference proteome</keyword>
<name>A0A5N7MAC9_9HYPH</name>
<organism evidence="2 3">
    <name type="scientific">Microvirga tunisiensis</name>
    <dbReference type="NCBI Taxonomy" id="2108360"/>
    <lineage>
        <taxon>Bacteria</taxon>
        <taxon>Pseudomonadati</taxon>
        <taxon>Pseudomonadota</taxon>
        <taxon>Alphaproteobacteria</taxon>
        <taxon>Hyphomicrobiales</taxon>
        <taxon>Methylobacteriaceae</taxon>
        <taxon>Microvirga</taxon>
    </lineage>
</organism>
<comment type="caution">
    <text evidence="2">The sequence shown here is derived from an EMBL/GenBank/DDBJ whole genome shotgun (WGS) entry which is preliminary data.</text>
</comment>
<dbReference type="EMBL" id="VOSK01000001">
    <property type="protein sequence ID" value="MPR23881.1"/>
    <property type="molecule type" value="Genomic_DNA"/>
</dbReference>
<evidence type="ECO:0000256" key="1">
    <source>
        <dbReference type="SAM" id="MobiDB-lite"/>
    </source>
</evidence>
<dbReference type="OrthoDB" id="10019345at2"/>
<dbReference type="AlphaFoldDB" id="A0A5N7MAC9"/>
<evidence type="ECO:0000313" key="3">
    <source>
        <dbReference type="Proteomes" id="UP000403266"/>
    </source>
</evidence>
<protein>
    <submittedName>
        <fullName evidence="2">Uncharacterized protein</fullName>
    </submittedName>
</protein>
<dbReference type="Proteomes" id="UP000403266">
    <property type="component" value="Unassembled WGS sequence"/>
</dbReference>
<evidence type="ECO:0000313" key="2">
    <source>
        <dbReference type="EMBL" id="MPR23881.1"/>
    </source>
</evidence>
<dbReference type="RefSeq" id="WP_152708778.1">
    <property type="nucleotide sequence ID" value="NZ_VOSJ01000001.1"/>
</dbReference>
<gene>
    <name evidence="2" type="ORF">FS320_01250</name>
</gene>
<feature type="region of interest" description="Disordered" evidence="1">
    <location>
        <begin position="530"/>
        <end position="549"/>
    </location>
</feature>
<accession>A0A5N7MAC9</accession>
<feature type="compositionally biased region" description="Low complexity" evidence="1">
    <location>
        <begin position="222"/>
        <end position="232"/>
    </location>
</feature>
<feature type="region of interest" description="Disordered" evidence="1">
    <location>
        <begin position="207"/>
        <end position="246"/>
    </location>
</feature>
<sequence length="549" mass="59869">MSAQAVMTQDAQPTQTAAGRVLGAVERYFTEGLAGTPHLIANLYTTKEGVQDMRKAFEEAGLPREAVRWNKADGCHKLTLAAADTQSLTKVAALMGRYGDGSEGHQAWQGERQEQMALGNVVKNVGRAAVQPAVSNDAGPQARTNLFTTKEGVGAMRKGFEEAGVPREALRWNKEGMHHVLALPANATVDRAKLGGLVQEYGEGSAGHQNWLNERGSAPKEQGPQPQAGGQPSRPTAASRPRDENTVLDVAPDILMYVPYSDRERFDDRVVEKGGTYRYDASVDNGFGGRGAFILTGGDPADFADWTKPEAHAQFVAEHNEREDGDQALRNAARQVAAERSNDPFARFYARGVMMPRDEAAGRLVVAGGKDSHGRELVGLDKASPDKLKDLASRTSQSIAYLSRKEDKIRFGFAVRNDETWRGKYQRASRADEPTQAVAKLFKDFGMLDFNKKRDLATYRASDGSLQTAGLKREETGEMASLRRGYQFLAARYKEVTGHDIGVSVSGLRKAVENEQAAAQVDTKSEVIAGDAKKAASSFRRRQQSGHER</sequence>